<dbReference type="EMBL" id="GEGO01001365">
    <property type="protein sequence ID" value="JAR94039.1"/>
    <property type="molecule type" value="Transcribed_RNA"/>
</dbReference>
<evidence type="ECO:0000313" key="1">
    <source>
        <dbReference type="EMBL" id="JAR94039.1"/>
    </source>
</evidence>
<reference evidence="1" key="1">
    <citation type="journal article" date="2018" name="PLoS Negl. Trop. Dis.">
        <title>Sialome diversity of ticks revealed by RNAseq of single tick salivary glands.</title>
        <authorList>
            <person name="Perner J."/>
            <person name="Kropackova S."/>
            <person name="Kopacek P."/>
            <person name="Ribeiro J.M."/>
        </authorList>
    </citation>
    <scope>NUCLEOTIDE SEQUENCE</scope>
    <source>
        <strain evidence="1">Siblings of single egg batch collected in Ceske Budejovice</strain>
        <tissue evidence="1">Salivary glands</tissue>
    </source>
</reference>
<feature type="non-terminal residue" evidence="1">
    <location>
        <position position="1"/>
    </location>
</feature>
<sequence length="84" mass="9571">PRRLEGAKRREEETRYLDVTRLVGLLQSQPFFSKNTAVDSRYRLTKWCNVGDCSVPPTAPALFSEIQISVHHPFKVILLLFGAV</sequence>
<accession>A0A147BTE5</accession>
<dbReference type="AlphaFoldDB" id="A0A147BTE5"/>
<organism evidence="1">
    <name type="scientific">Ixodes ricinus</name>
    <name type="common">Common tick</name>
    <name type="synonym">Acarus ricinus</name>
    <dbReference type="NCBI Taxonomy" id="34613"/>
    <lineage>
        <taxon>Eukaryota</taxon>
        <taxon>Metazoa</taxon>
        <taxon>Ecdysozoa</taxon>
        <taxon>Arthropoda</taxon>
        <taxon>Chelicerata</taxon>
        <taxon>Arachnida</taxon>
        <taxon>Acari</taxon>
        <taxon>Parasitiformes</taxon>
        <taxon>Ixodida</taxon>
        <taxon>Ixodoidea</taxon>
        <taxon>Ixodidae</taxon>
        <taxon>Ixodinae</taxon>
        <taxon>Ixodes</taxon>
    </lineage>
</organism>
<protein>
    <submittedName>
        <fullName evidence="1">Uncharacterized protein</fullName>
    </submittedName>
</protein>
<name>A0A147BTE5_IXORI</name>
<proteinExistence type="predicted"/>